<feature type="transmembrane region" description="Helical" evidence="1">
    <location>
        <begin position="190"/>
        <end position="212"/>
    </location>
</feature>
<dbReference type="EMBL" id="CP117523">
    <property type="protein sequence ID" value="WWD83827.1"/>
    <property type="molecule type" value="Genomic_DNA"/>
</dbReference>
<reference evidence="2 3" key="1">
    <citation type="journal article" date="2023" name="PLoS ONE">
        <title>Genome-based metabolic and phylogenomic analysis of three Terrisporobacter species.</title>
        <authorList>
            <person name="Boer T."/>
            <person name="Bengelsdorf F.R."/>
            <person name="Bomeke M."/>
            <person name="Daniel R."/>
            <person name="Poehlein A."/>
        </authorList>
    </citation>
    <scope>NUCLEOTIDE SEQUENCE [LARGE SCALE GENOMIC DNA]</scope>
    <source>
        <strain evidence="2 3">DSM 1288</strain>
    </source>
</reference>
<keyword evidence="3" id="KW-1185">Reference proteome</keyword>
<dbReference type="Proteomes" id="UP001348492">
    <property type="component" value="Chromosome"/>
</dbReference>
<keyword evidence="1" id="KW-0472">Membrane</keyword>
<proteinExistence type="predicted"/>
<accession>A0ABZ2EW05</accession>
<name>A0ABZ2EW05_9FIRM</name>
<sequence>MKKMYFLIPIILILSIIGSFGGIVYNLKFKHDKLQGISQNQLPLYEADQIVVDEDGNYYIGGGWYNLNIQIFDSNGNYKNTISFSGGSCNFSVEKNKLIAISFGKTESIEYVIDLDKMKILEENEIDSDKAEDLFVKYGQLTEKTYKTRNIIYELKRNFILHNKINIINGDTTKTLVLKNMPIFPLPTPVYLGVIVLLFWSLCLYINIVLYFDKIKEKINSYKKIRSK</sequence>
<organism evidence="2 3">
    <name type="scientific">Terrisporobacter glycolicus ATCC 14880 = DSM 1288</name>
    <dbReference type="NCBI Taxonomy" id="1121315"/>
    <lineage>
        <taxon>Bacteria</taxon>
        <taxon>Bacillati</taxon>
        <taxon>Bacillota</taxon>
        <taxon>Clostridia</taxon>
        <taxon>Peptostreptococcales</taxon>
        <taxon>Peptostreptococcaceae</taxon>
        <taxon>Terrisporobacter</taxon>
    </lineage>
</organism>
<keyword evidence="1" id="KW-1133">Transmembrane helix</keyword>
<evidence type="ECO:0000256" key="1">
    <source>
        <dbReference type="SAM" id="Phobius"/>
    </source>
</evidence>
<keyword evidence="1" id="KW-0812">Transmembrane</keyword>
<evidence type="ECO:0000313" key="3">
    <source>
        <dbReference type="Proteomes" id="UP001348492"/>
    </source>
</evidence>
<gene>
    <name evidence="2" type="ORF">TEGL_22420</name>
</gene>
<evidence type="ECO:0000313" key="2">
    <source>
        <dbReference type="EMBL" id="WWD83827.1"/>
    </source>
</evidence>
<protein>
    <submittedName>
        <fullName evidence="2">Uncharacterized protein</fullName>
    </submittedName>
</protein>
<dbReference type="RefSeq" id="WP_018590702.1">
    <property type="nucleotide sequence ID" value="NZ_CP117523.1"/>
</dbReference>